<keyword evidence="2" id="KW-0472">Membrane</keyword>
<feature type="region of interest" description="Disordered" evidence="1">
    <location>
        <begin position="1"/>
        <end position="33"/>
    </location>
</feature>
<keyword evidence="2" id="KW-1133">Transmembrane helix</keyword>
<dbReference type="AlphaFoldDB" id="A0A7E4W783"/>
<evidence type="ECO:0000313" key="3">
    <source>
        <dbReference type="Proteomes" id="UP000492821"/>
    </source>
</evidence>
<keyword evidence="2" id="KW-0812">Transmembrane</keyword>
<reference evidence="4" key="2">
    <citation type="submission" date="2020-10" db="UniProtKB">
        <authorList>
            <consortium name="WormBaseParasite"/>
        </authorList>
    </citation>
    <scope>IDENTIFICATION</scope>
</reference>
<dbReference type="WBParaSite" id="Pan_g8185.t1">
    <property type="protein sequence ID" value="Pan_g8185.t1"/>
    <property type="gene ID" value="Pan_g8185"/>
</dbReference>
<accession>A0A7E4W783</accession>
<keyword evidence="3" id="KW-1185">Reference proteome</keyword>
<protein>
    <submittedName>
        <fullName evidence="4">Conserved plasma membrane protein</fullName>
    </submittedName>
</protein>
<feature type="compositionally biased region" description="Basic residues" evidence="1">
    <location>
        <begin position="605"/>
        <end position="615"/>
    </location>
</feature>
<sequence>MAETDRASDSSWSLVDVNDEFEESDASDVESLEGDFTVESVHDSASEAEEDEIAGYIPYVEEPYDAYLEEEDDGAEPIEDEYDVEEAEIANEAEESDVDGISESEYSESESDDEEVEVVAEDNEALLDTAAKHYIEPALIAKKLNELSNATETSIFSNDTDPSLKLQFYKGIACFLIMLIPIIAMVGLYAYEQSFKAGIQAEFDSLDFCSAWEQPSGDWSGLQYRAIAEDNLPSIASEDLDALRLQTDGNHIIRPSYRAKQASEVRSTLYKRASRQLSASKKSAEKVEEIRPASPKCGLNEVPVANLTRAIFSQVSNWTASVPVVKNLIHLSPSFDSGVKKVSSWLRSPGFSRIYAQVQKQLPPVWKESLQSMPKKFEKFAQNLRSDFTTYARKAVTTALAKTSNFSTKLAQYKRHPIVSKIGRQVRSALARWSKIAPKNKDVCFVELPCSGAGKFAGVLEKTNDLSNLIGRNRAKEYIAHLRSLAGSNNCSARTLACERDWWTGCGGSILSGCSLRQWQRKRVVSSTHFLTRRPELKSTAIEIGWIPTQDRRSAIRCARTSIPKKASPLPCAADNRPLPTIVDASMAPCQAVPFAAKPCHQSIRKKASIHKPRGNGRPDWFTERAAARAAHRQAKSTSGPVPPPPQAPRRRRV</sequence>
<proteinExistence type="predicted"/>
<feature type="compositionally biased region" description="Acidic residues" evidence="1">
    <location>
        <begin position="17"/>
        <end position="33"/>
    </location>
</feature>
<name>A0A7E4W783_PANRE</name>
<evidence type="ECO:0000256" key="1">
    <source>
        <dbReference type="SAM" id="MobiDB-lite"/>
    </source>
</evidence>
<feature type="region of interest" description="Disordered" evidence="1">
    <location>
        <begin position="605"/>
        <end position="654"/>
    </location>
</feature>
<feature type="transmembrane region" description="Helical" evidence="2">
    <location>
        <begin position="172"/>
        <end position="191"/>
    </location>
</feature>
<feature type="region of interest" description="Disordered" evidence="1">
    <location>
        <begin position="89"/>
        <end position="114"/>
    </location>
</feature>
<organism evidence="3 4">
    <name type="scientific">Panagrellus redivivus</name>
    <name type="common">Microworm</name>
    <dbReference type="NCBI Taxonomy" id="6233"/>
    <lineage>
        <taxon>Eukaryota</taxon>
        <taxon>Metazoa</taxon>
        <taxon>Ecdysozoa</taxon>
        <taxon>Nematoda</taxon>
        <taxon>Chromadorea</taxon>
        <taxon>Rhabditida</taxon>
        <taxon>Tylenchina</taxon>
        <taxon>Panagrolaimomorpha</taxon>
        <taxon>Panagrolaimoidea</taxon>
        <taxon>Panagrolaimidae</taxon>
        <taxon>Panagrellus</taxon>
    </lineage>
</organism>
<dbReference type="Proteomes" id="UP000492821">
    <property type="component" value="Unassembled WGS sequence"/>
</dbReference>
<evidence type="ECO:0000313" key="4">
    <source>
        <dbReference type="WBParaSite" id="Pan_g8185.t1"/>
    </source>
</evidence>
<reference evidence="3" key="1">
    <citation type="journal article" date="2013" name="Genetics">
        <title>The draft genome and transcriptome of Panagrellus redivivus are shaped by the harsh demands of a free-living lifestyle.</title>
        <authorList>
            <person name="Srinivasan J."/>
            <person name="Dillman A.R."/>
            <person name="Macchietto M.G."/>
            <person name="Heikkinen L."/>
            <person name="Lakso M."/>
            <person name="Fracchia K.M."/>
            <person name="Antoshechkin I."/>
            <person name="Mortazavi A."/>
            <person name="Wong G."/>
            <person name="Sternberg P.W."/>
        </authorList>
    </citation>
    <scope>NUCLEOTIDE SEQUENCE [LARGE SCALE GENOMIC DNA]</scope>
    <source>
        <strain evidence="3">MT8872</strain>
    </source>
</reference>
<evidence type="ECO:0000256" key="2">
    <source>
        <dbReference type="SAM" id="Phobius"/>
    </source>
</evidence>